<proteinExistence type="predicted"/>
<dbReference type="InterPro" id="IPR006311">
    <property type="entry name" value="TAT_signal"/>
</dbReference>
<dbReference type="EMBL" id="JBHUOQ010000001">
    <property type="protein sequence ID" value="MFD2829612.1"/>
    <property type="molecule type" value="Genomic_DNA"/>
</dbReference>
<dbReference type="Proteomes" id="UP001597519">
    <property type="component" value="Unassembled WGS sequence"/>
</dbReference>
<name>A0ABW5WTG1_9STAP</name>
<dbReference type="GO" id="GO:0016491">
    <property type="term" value="F:oxidoreductase activity"/>
    <property type="evidence" value="ECO:0007669"/>
    <property type="project" value="UniProtKB-KW"/>
</dbReference>
<evidence type="ECO:0000313" key="3">
    <source>
        <dbReference type="Proteomes" id="UP001597519"/>
    </source>
</evidence>
<keyword evidence="2" id="KW-0560">Oxidoreductase</keyword>
<protein>
    <submittedName>
        <fullName evidence="2">Gluconate 2-dehydrogenase subunit 3 family protein</fullName>
        <ecNumber evidence="2">1.-.-.-</ecNumber>
    </submittedName>
</protein>
<sequence>MADKNNEKQFSRRDFLKTTGAATGGIIGGSLLGGLVGFRMDGSNAPADEAPTDTASETESGGEESVEARTFFSRSEDFRTLAAAVERIYPEDDNGPGAVALGVPYFIDRQLYGFWGSNSNDYKKGPFDPSRTSTHGLQERMNRGEIFLAGVRKLQEISLDEHTEEFPALDGGQQDDILRQFEAGEVEIKGTSSSTFFSLLRRTTIEGVYADPAYGGNKDMQGWEMIKYPGPRMGWMEEIESEEFQELEPKSLRAYQGGGV</sequence>
<dbReference type="Pfam" id="PF13618">
    <property type="entry name" value="Gluconate_2-dh3"/>
    <property type="match status" value="1"/>
</dbReference>
<keyword evidence="3" id="KW-1185">Reference proteome</keyword>
<gene>
    <name evidence="2" type="ORF">ACFSX4_03970</name>
</gene>
<dbReference type="InterPro" id="IPR019546">
    <property type="entry name" value="TAT_signal_bac_arc"/>
</dbReference>
<dbReference type="PROSITE" id="PS51318">
    <property type="entry name" value="TAT"/>
    <property type="match status" value="1"/>
</dbReference>
<evidence type="ECO:0000313" key="2">
    <source>
        <dbReference type="EMBL" id="MFD2829612.1"/>
    </source>
</evidence>
<dbReference type="EC" id="1.-.-.-" evidence="2"/>
<dbReference type="InterPro" id="IPR027056">
    <property type="entry name" value="Gluconate_2DH_su3"/>
</dbReference>
<dbReference type="NCBIfam" id="TIGR01409">
    <property type="entry name" value="TAT_signal_seq"/>
    <property type="match status" value="1"/>
</dbReference>
<reference evidence="3" key="1">
    <citation type="journal article" date="2019" name="Int. J. Syst. Evol. Microbiol.">
        <title>The Global Catalogue of Microorganisms (GCM) 10K type strain sequencing project: providing services to taxonomists for standard genome sequencing and annotation.</title>
        <authorList>
            <consortium name="The Broad Institute Genomics Platform"/>
            <consortium name="The Broad Institute Genome Sequencing Center for Infectious Disease"/>
            <person name="Wu L."/>
            <person name="Ma J."/>
        </authorList>
    </citation>
    <scope>NUCLEOTIDE SEQUENCE [LARGE SCALE GENOMIC DNA]</scope>
    <source>
        <strain evidence="3">KCTC 33575</strain>
    </source>
</reference>
<feature type="region of interest" description="Disordered" evidence="1">
    <location>
        <begin position="42"/>
        <end position="67"/>
    </location>
</feature>
<dbReference type="RefSeq" id="WP_377771761.1">
    <property type="nucleotide sequence ID" value="NZ_JBHUOQ010000001.1"/>
</dbReference>
<accession>A0ABW5WTG1</accession>
<comment type="caution">
    <text evidence="2">The sequence shown here is derived from an EMBL/GenBank/DDBJ whole genome shotgun (WGS) entry which is preliminary data.</text>
</comment>
<evidence type="ECO:0000256" key="1">
    <source>
        <dbReference type="SAM" id="MobiDB-lite"/>
    </source>
</evidence>
<organism evidence="2 3">
    <name type="scientific">Corticicoccus populi</name>
    <dbReference type="NCBI Taxonomy" id="1812821"/>
    <lineage>
        <taxon>Bacteria</taxon>
        <taxon>Bacillati</taxon>
        <taxon>Bacillota</taxon>
        <taxon>Bacilli</taxon>
        <taxon>Bacillales</taxon>
        <taxon>Staphylococcaceae</taxon>
        <taxon>Corticicoccus</taxon>
    </lineage>
</organism>